<keyword evidence="5 7" id="KW-0863">Zinc-finger</keyword>
<evidence type="ECO:0000256" key="4">
    <source>
        <dbReference type="ARBA" id="ARBA00022723"/>
    </source>
</evidence>
<feature type="domain" description="SET" evidence="9">
    <location>
        <begin position="69"/>
        <end position="333"/>
    </location>
</feature>
<dbReference type="GO" id="GO:0005634">
    <property type="term" value="C:nucleus"/>
    <property type="evidence" value="ECO:0007669"/>
    <property type="project" value="TreeGrafter"/>
</dbReference>
<dbReference type="Gene3D" id="2.170.270.10">
    <property type="entry name" value="SET domain"/>
    <property type="match status" value="1"/>
</dbReference>
<dbReference type="PANTHER" id="PTHR46165">
    <property type="entry name" value="SET AND MYND DOMAIN-CONTAINING PROTEIN 4"/>
    <property type="match status" value="1"/>
</dbReference>
<evidence type="ECO:0000256" key="2">
    <source>
        <dbReference type="ARBA" id="ARBA00022679"/>
    </source>
</evidence>
<dbReference type="InterPro" id="IPR001214">
    <property type="entry name" value="SET_dom"/>
</dbReference>
<dbReference type="PANTHER" id="PTHR46165:SF6">
    <property type="entry name" value="SET AND MYND DOMAIN-CONTAINING PROTEIN 4-LIKE PROTEIN"/>
    <property type="match status" value="1"/>
</dbReference>
<dbReference type="InterPro" id="IPR019734">
    <property type="entry name" value="TPR_rpt"/>
</dbReference>
<evidence type="ECO:0000256" key="7">
    <source>
        <dbReference type="PROSITE-ProRule" id="PRU00134"/>
    </source>
</evidence>
<comment type="caution">
    <text evidence="11">The sequence shown here is derived from an EMBL/GenBank/DDBJ whole genome shotgun (WGS) entry which is preliminary data.</text>
</comment>
<dbReference type="InterPro" id="IPR011990">
    <property type="entry name" value="TPR-like_helical_dom_sf"/>
</dbReference>
<evidence type="ECO:0000256" key="5">
    <source>
        <dbReference type="ARBA" id="ARBA00022771"/>
    </source>
</evidence>
<evidence type="ECO:0000256" key="1">
    <source>
        <dbReference type="ARBA" id="ARBA00022603"/>
    </source>
</evidence>
<dbReference type="Gene3D" id="1.10.220.160">
    <property type="match status" value="1"/>
</dbReference>
<feature type="repeat" description="TPR" evidence="8">
    <location>
        <begin position="413"/>
        <end position="446"/>
    </location>
</feature>
<dbReference type="InterPro" id="IPR002893">
    <property type="entry name" value="Znf_MYND"/>
</dbReference>
<keyword evidence="6" id="KW-0862">Zinc</keyword>
<proteinExistence type="predicted"/>
<protein>
    <submittedName>
        <fullName evidence="11">SET and MYND domain-containing protein 4-like protein</fullName>
    </submittedName>
</protein>
<evidence type="ECO:0000313" key="11">
    <source>
        <dbReference type="EMBL" id="RWS02785.1"/>
    </source>
</evidence>
<gene>
    <name evidence="11" type="ORF">B4U79_16581</name>
</gene>
<evidence type="ECO:0000256" key="6">
    <source>
        <dbReference type="ARBA" id="ARBA00022833"/>
    </source>
</evidence>
<accession>A0A3S3PJX4</accession>
<dbReference type="PROSITE" id="PS50280">
    <property type="entry name" value="SET"/>
    <property type="match status" value="1"/>
</dbReference>
<dbReference type="AlphaFoldDB" id="A0A3S3PJX4"/>
<dbReference type="GO" id="GO:0008757">
    <property type="term" value="F:S-adenosylmethionine-dependent methyltransferase activity"/>
    <property type="evidence" value="ECO:0007669"/>
    <property type="project" value="UniProtKB-ARBA"/>
</dbReference>
<keyword evidence="3" id="KW-0949">S-adenosyl-L-methionine</keyword>
<dbReference type="Gene3D" id="6.10.140.2220">
    <property type="match status" value="1"/>
</dbReference>
<dbReference type="Pfam" id="PF01753">
    <property type="entry name" value="zf-MYND"/>
    <property type="match status" value="1"/>
</dbReference>
<keyword evidence="8" id="KW-0802">TPR repeat</keyword>
<evidence type="ECO:0000256" key="3">
    <source>
        <dbReference type="ARBA" id="ARBA00022691"/>
    </source>
</evidence>
<dbReference type="Gene3D" id="1.25.40.10">
    <property type="entry name" value="Tetratricopeptide repeat domain"/>
    <property type="match status" value="1"/>
</dbReference>
<feature type="domain" description="MYND-type" evidence="10">
    <location>
        <begin position="114"/>
        <end position="154"/>
    </location>
</feature>
<dbReference type="InterPro" id="IPR052097">
    <property type="entry name" value="SET-MYND_domain_protein"/>
</dbReference>
<evidence type="ECO:0000259" key="10">
    <source>
        <dbReference type="PROSITE" id="PS50865"/>
    </source>
</evidence>
<keyword evidence="1" id="KW-0489">Methyltransferase</keyword>
<reference evidence="11 12" key="1">
    <citation type="journal article" date="2018" name="Gigascience">
        <title>Genomes of trombidid mites reveal novel predicted allergens and laterally-transferred genes associated with secondary metabolism.</title>
        <authorList>
            <person name="Dong X."/>
            <person name="Chaisiri K."/>
            <person name="Xia D."/>
            <person name="Armstrong S.D."/>
            <person name="Fang Y."/>
            <person name="Donnelly M.J."/>
            <person name="Kadowaki T."/>
            <person name="McGarry J.W."/>
            <person name="Darby A.C."/>
            <person name="Makepeace B.L."/>
        </authorList>
    </citation>
    <scope>NUCLEOTIDE SEQUENCE [LARGE SCALE GENOMIC DNA]</scope>
    <source>
        <strain evidence="11">UoL-WK</strain>
    </source>
</reference>
<dbReference type="Proteomes" id="UP000285301">
    <property type="component" value="Unassembled WGS sequence"/>
</dbReference>
<evidence type="ECO:0000313" key="12">
    <source>
        <dbReference type="Proteomes" id="UP000285301"/>
    </source>
</evidence>
<keyword evidence="2" id="KW-0808">Transferase</keyword>
<dbReference type="GO" id="GO:0008270">
    <property type="term" value="F:zinc ion binding"/>
    <property type="evidence" value="ECO:0007669"/>
    <property type="project" value="UniProtKB-KW"/>
</dbReference>
<dbReference type="STRING" id="1965070.A0A3S3PJX4"/>
<organism evidence="11 12">
    <name type="scientific">Dinothrombium tinctorium</name>
    <dbReference type="NCBI Taxonomy" id="1965070"/>
    <lineage>
        <taxon>Eukaryota</taxon>
        <taxon>Metazoa</taxon>
        <taxon>Ecdysozoa</taxon>
        <taxon>Arthropoda</taxon>
        <taxon>Chelicerata</taxon>
        <taxon>Arachnida</taxon>
        <taxon>Acari</taxon>
        <taxon>Acariformes</taxon>
        <taxon>Trombidiformes</taxon>
        <taxon>Prostigmata</taxon>
        <taxon>Anystina</taxon>
        <taxon>Parasitengona</taxon>
        <taxon>Trombidioidea</taxon>
        <taxon>Trombidiidae</taxon>
        <taxon>Dinothrombium</taxon>
    </lineage>
</organism>
<dbReference type="PROSITE" id="PS50865">
    <property type="entry name" value="ZF_MYND_2"/>
    <property type="match status" value="1"/>
</dbReference>
<dbReference type="Pfam" id="PF00856">
    <property type="entry name" value="SET"/>
    <property type="match status" value="1"/>
</dbReference>
<evidence type="ECO:0000256" key="8">
    <source>
        <dbReference type="PROSITE-ProRule" id="PRU00339"/>
    </source>
</evidence>
<dbReference type="SUPFAM" id="SSF48452">
    <property type="entry name" value="TPR-like"/>
    <property type="match status" value="1"/>
</dbReference>
<dbReference type="EMBL" id="NCKU01007239">
    <property type="protein sequence ID" value="RWS02785.1"/>
    <property type="molecule type" value="Genomic_DNA"/>
</dbReference>
<dbReference type="PROSITE" id="PS01360">
    <property type="entry name" value="ZF_MYND_1"/>
    <property type="match status" value="1"/>
</dbReference>
<dbReference type="GO" id="GO:0008276">
    <property type="term" value="F:protein methyltransferase activity"/>
    <property type="evidence" value="ECO:0007669"/>
    <property type="project" value="UniProtKB-ARBA"/>
</dbReference>
<dbReference type="GO" id="GO:0008170">
    <property type="term" value="F:N-methyltransferase activity"/>
    <property type="evidence" value="ECO:0007669"/>
    <property type="project" value="UniProtKB-ARBA"/>
</dbReference>
<dbReference type="OrthoDB" id="5945798at2759"/>
<dbReference type="GO" id="GO:0042826">
    <property type="term" value="F:histone deacetylase binding"/>
    <property type="evidence" value="ECO:0007669"/>
    <property type="project" value="TreeGrafter"/>
</dbReference>
<sequence length="577" mass="66759">MKLYYELQHYKQCVEDIDMLFTLKPNDSTKTKMSALRVWCLTKISKIAPEDYRLNFEVNTNPFLENACDGMRIFVDENKGRCVKATEKIKNGKVLVAQWPLVAWLRPSLYRLYCNYCFRRLNSQLYPCLKCTKVRYCCRICQIKAWKDYHSIECAALGSLKKASFGHMALRLAIRYGFDNTLSAEEKAYCEQYFGNNTRSVKSLVSKYGKCDQIFRVYMIIAAILMTKIAERLSITDHKRHFAVNASVLVEFIFKILVNCYYIYDEDVKRSGYWDILTSSSKTFEIGIGIYSTASLFAHSCDSNAHRFCLGSKLVLLASNTIEIGEEICINYGTWLSEYTYEERRNFLLETFGFICMCAACRDKAENVQFALRCPKCDNALIWNSKNVKENHCLGCDAKHLDLSKQFEMIAAADRFSEYGRSYLKSKDFDTALIFLQKAERLYAEEYFSSALDSKLLHELFLCYMRLNQFEKAYDYCLRSALATKLNSGVDSIEYIGRKLNFVQMLVEKRKFCSNKEAFLLVGKARKQFMSALALLRNIIEEKEVKVVSEDSVTFLANIREFAATLDVDLSTILKFD</sequence>
<dbReference type="GO" id="GO:0005737">
    <property type="term" value="C:cytoplasm"/>
    <property type="evidence" value="ECO:0007669"/>
    <property type="project" value="TreeGrafter"/>
</dbReference>
<dbReference type="GO" id="GO:0032259">
    <property type="term" value="P:methylation"/>
    <property type="evidence" value="ECO:0007669"/>
    <property type="project" value="UniProtKB-KW"/>
</dbReference>
<keyword evidence="4" id="KW-0479">Metal-binding</keyword>
<evidence type="ECO:0000259" key="9">
    <source>
        <dbReference type="PROSITE" id="PS50280"/>
    </source>
</evidence>
<name>A0A3S3PJX4_9ACAR</name>
<keyword evidence="12" id="KW-1185">Reference proteome</keyword>
<dbReference type="SUPFAM" id="SSF82199">
    <property type="entry name" value="SET domain"/>
    <property type="match status" value="1"/>
</dbReference>
<dbReference type="InterPro" id="IPR046341">
    <property type="entry name" value="SET_dom_sf"/>
</dbReference>
<dbReference type="PROSITE" id="PS50005">
    <property type="entry name" value="TPR"/>
    <property type="match status" value="1"/>
</dbReference>